<evidence type="ECO:0000313" key="12">
    <source>
        <dbReference type="Proteomes" id="UP001374579"/>
    </source>
</evidence>
<feature type="region of interest" description="Disordered" evidence="10">
    <location>
        <begin position="550"/>
        <end position="580"/>
    </location>
</feature>
<keyword evidence="7 9" id="KW-0333">Golgi apparatus</keyword>
<dbReference type="PANTHER" id="PTHR12369:SF17">
    <property type="entry name" value="CHONDROITIN SULFATE SYNTHASE 1-LIKE"/>
    <property type="match status" value="1"/>
</dbReference>
<proteinExistence type="inferred from homology"/>
<feature type="compositionally biased region" description="Basic and acidic residues" evidence="10">
    <location>
        <begin position="550"/>
        <end position="573"/>
    </location>
</feature>
<comment type="caution">
    <text evidence="11">The sequence shown here is derived from an EMBL/GenBank/DDBJ whole genome shotgun (WGS) entry which is preliminary data.</text>
</comment>
<feature type="compositionally biased region" description="Basic and acidic residues" evidence="10">
    <location>
        <begin position="338"/>
        <end position="361"/>
    </location>
</feature>
<protein>
    <recommendedName>
        <fullName evidence="9">Hexosyltransferase</fullName>
        <ecNumber evidence="9">2.4.1.-</ecNumber>
    </recommendedName>
</protein>
<dbReference type="InterPro" id="IPR008428">
    <property type="entry name" value="Chond_GalNAc"/>
</dbReference>
<evidence type="ECO:0000256" key="2">
    <source>
        <dbReference type="ARBA" id="ARBA00009239"/>
    </source>
</evidence>
<evidence type="ECO:0000256" key="4">
    <source>
        <dbReference type="ARBA" id="ARBA00022692"/>
    </source>
</evidence>
<dbReference type="Pfam" id="PF05679">
    <property type="entry name" value="CHGN"/>
    <property type="match status" value="1"/>
</dbReference>
<feature type="transmembrane region" description="Helical" evidence="9">
    <location>
        <begin position="7"/>
        <end position="26"/>
    </location>
</feature>
<dbReference type="Gene3D" id="3.90.550.10">
    <property type="entry name" value="Spore Coat Polysaccharide Biosynthesis Protein SpsA, Chain A"/>
    <property type="match status" value="1"/>
</dbReference>
<keyword evidence="8 9" id="KW-0472">Membrane</keyword>
<dbReference type="Gene3D" id="3.90.550.50">
    <property type="match status" value="1"/>
</dbReference>
<evidence type="ECO:0000256" key="7">
    <source>
        <dbReference type="ARBA" id="ARBA00023034"/>
    </source>
</evidence>
<dbReference type="InterPro" id="IPR051227">
    <property type="entry name" value="CS_glycosyltransferase"/>
</dbReference>
<dbReference type="EC" id="2.4.1.-" evidence="9"/>
<keyword evidence="12" id="KW-1185">Reference proteome</keyword>
<dbReference type="AlphaFoldDB" id="A0AAN9B0A7"/>
<evidence type="ECO:0000313" key="11">
    <source>
        <dbReference type="EMBL" id="KAK7096821.1"/>
    </source>
</evidence>
<organism evidence="11 12">
    <name type="scientific">Littorina saxatilis</name>
    <dbReference type="NCBI Taxonomy" id="31220"/>
    <lineage>
        <taxon>Eukaryota</taxon>
        <taxon>Metazoa</taxon>
        <taxon>Spiralia</taxon>
        <taxon>Lophotrochozoa</taxon>
        <taxon>Mollusca</taxon>
        <taxon>Gastropoda</taxon>
        <taxon>Caenogastropoda</taxon>
        <taxon>Littorinimorpha</taxon>
        <taxon>Littorinoidea</taxon>
        <taxon>Littorinidae</taxon>
        <taxon>Littorina</taxon>
    </lineage>
</organism>
<evidence type="ECO:0000256" key="3">
    <source>
        <dbReference type="ARBA" id="ARBA00022679"/>
    </source>
</evidence>
<evidence type="ECO:0000256" key="5">
    <source>
        <dbReference type="ARBA" id="ARBA00022968"/>
    </source>
</evidence>
<evidence type="ECO:0000256" key="8">
    <source>
        <dbReference type="ARBA" id="ARBA00023136"/>
    </source>
</evidence>
<sequence length="849" mass="96813">MRLRVKHLTYNTMLFLIGYVIGWIVMHHKLTGYLAVPYHSCLKQKRAIDTWGLPLGARPNLEPSLLVGVMTTHRNLATRASAIYATWGKGVSGLLVFYVGQEGNASTPSIDVEEERMFNFSAVPARTEPIRLINDLPVVELQGISDEHYPPRDKCFAMIQHMHVNLAHNFQWVLRTDDDVYIRNDELNQYLKSVDNRKPWYIGHPGKGIPAERGRLGLGPGKPYCIGGPGVVFSPLALRRLVPHLAECANSAVTYHEDTELGRCVWQHLNMSCTSSREMQKLFYQDYRKDSYADPVSKKVFAALTMHPVKDPRVMHGLHVVFQTHRLQQLLKNEHQLAQETREARELTRDVETSSEREEHTANSQAEGDPANTFPYNRRTDVEDFVEKKLAFKKQSQAHQNSMIFPGSGQKDRDADVVVVAATVKEGESLVDEADKESMVQEVIREDNAVWSYAIIKQKHFLTKPRAHHLRTNLMKAAIEELSAFTKRYESTVLKPQKLRAQYQSELTLLHGVHHLVSVSRSEGSQSFLLSSKFQDLQWREIEQKTYLQKRSEEKVKKHPEDSVFKETDGQRPEEEEEVGDDFRVGTNFRSVPSPPWPRLSVLLALCGRHETYLRFLDHLTTAASHYPGGVNLRVALYPDQSGEYRLTLNESRQEAPLNITVTFNTARYSRSNALNSIAKGFDKDAILIIVDVDLIVTSEFLRRVALNVSPGTAYFPVMFSKYAPETVCYGRPNCSVGLFDYSRDSGFWRYFSYGMLAITVEDFERAGGFDSTIYGWGKEDVNFYERCLSRNMRVSRAPDVGLIHLYHTKECDKSLPDDQLKMCQGSKHELYGSSAKLSDMVSDIEEFM</sequence>
<dbReference type="PANTHER" id="PTHR12369">
    <property type="entry name" value="CHONDROITIN SYNTHASE"/>
    <property type="match status" value="1"/>
</dbReference>
<dbReference type="GO" id="GO:0032580">
    <property type="term" value="C:Golgi cisterna membrane"/>
    <property type="evidence" value="ECO:0007669"/>
    <property type="project" value="UniProtKB-SubCell"/>
</dbReference>
<comment type="subcellular location">
    <subcellularLocation>
        <location evidence="1 9">Golgi apparatus</location>
        <location evidence="1 9">Golgi stack membrane</location>
        <topology evidence="1 9">Single-pass type II membrane protein</topology>
    </subcellularLocation>
</comment>
<gene>
    <name evidence="11" type="ORF">V1264_003879</name>
</gene>
<accession>A0AAN9B0A7</accession>
<keyword evidence="4 9" id="KW-0812">Transmembrane</keyword>
<dbReference type="SUPFAM" id="SSF53448">
    <property type="entry name" value="Nucleotide-diphospho-sugar transferases"/>
    <property type="match status" value="1"/>
</dbReference>
<name>A0AAN9B0A7_9CAEN</name>
<feature type="region of interest" description="Disordered" evidence="10">
    <location>
        <begin position="338"/>
        <end position="377"/>
    </location>
</feature>
<keyword evidence="5 9" id="KW-0735">Signal-anchor</keyword>
<evidence type="ECO:0000256" key="6">
    <source>
        <dbReference type="ARBA" id="ARBA00022989"/>
    </source>
</evidence>
<evidence type="ECO:0000256" key="10">
    <source>
        <dbReference type="SAM" id="MobiDB-lite"/>
    </source>
</evidence>
<evidence type="ECO:0000256" key="9">
    <source>
        <dbReference type="RuleBase" id="RU364016"/>
    </source>
</evidence>
<dbReference type="Proteomes" id="UP001374579">
    <property type="component" value="Unassembled WGS sequence"/>
</dbReference>
<comment type="similarity">
    <text evidence="2 9">Belongs to the chondroitin N-acetylgalactosaminyltransferase family.</text>
</comment>
<dbReference type="InterPro" id="IPR029044">
    <property type="entry name" value="Nucleotide-diphossugar_trans"/>
</dbReference>
<keyword evidence="3 9" id="KW-0808">Transferase</keyword>
<keyword evidence="6 9" id="KW-1133">Transmembrane helix</keyword>
<reference evidence="11 12" key="1">
    <citation type="submission" date="2024-02" db="EMBL/GenBank/DDBJ databases">
        <title>Chromosome-scale genome assembly of the rough periwinkle Littorina saxatilis.</title>
        <authorList>
            <person name="De Jode A."/>
            <person name="Faria R."/>
            <person name="Formenti G."/>
            <person name="Sims Y."/>
            <person name="Smith T.P."/>
            <person name="Tracey A."/>
            <person name="Wood J.M.D."/>
            <person name="Zagrodzka Z.B."/>
            <person name="Johannesson K."/>
            <person name="Butlin R.K."/>
            <person name="Leder E.H."/>
        </authorList>
    </citation>
    <scope>NUCLEOTIDE SEQUENCE [LARGE SCALE GENOMIC DNA]</scope>
    <source>
        <strain evidence="11">Snail1</strain>
        <tissue evidence="11">Muscle</tissue>
    </source>
</reference>
<evidence type="ECO:0000256" key="1">
    <source>
        <dbReference type="ARBA" id="ARBA00004447"/>
    </source>
</evidence>
<dbReference type="EMBL" id="JBAMIC010000013">
    <property type="protein sequence ID" value="KAK7096821.1"/>
    <property type="molecule type" value="Genomic_DNA"/>
</dbReference>
<dbReference type="GO" id="GO:0047238">
    <property type="term" value="F:glucuronosyl-N-acetylgalactosaminyl-proteoglycan 4-beta-N-acetylgalactosaminyltransferase activity"/>
    <property type="evidence" value="ECO:0007669"/>
    <property type="project" value="TreeGrafter"/>
</dbReference>